<gene>
    <name evidence="2" type="ORF">EKE94_01050</name>
</gene>
<dbReference type="AlphaFoldDB" id="A0A438AL30"/>
<accession>A0A438AL30</accession>
<keyword evidence="3" id="KW-1185">Reference proteome</keyword>
<reference evidence="2 3" key="1">
    <citation type="submission" date="2018-11" db="EMBL/GenBank/DDBJ databases">
        <title>Mesobaculum littorinae gen. nov., sp. nov., isolated from Littorina scabra that represents a novel genus of the order Rhodobacteraceae.</title>
        <authorList>
            <person name="Li F."/>
        </authorList>
    </citation>
    <scope>NUCLEOTIDE SEQUENCE [LARGE SCALE GENOMIC DNA]</scope>
    <source>
        <strain evidence="2 3">M0103</strain>
    </source>
</reference>
<dbReference type="OrthoDB" id="7875737at2"/>
<keyword evidence="1" id="KW-1133">Transmembrane helix</keyword>
<evidence type="ECO:0000313" key="2">
    <source>
        <dbReference type="EMBL" id="RVV99315.1"/>
    </source>
</evidence>
<proteinExistence type="predicted"/>
<organism evidence="2 3">
    <name type="scientific">Mesobaculum littorinae</name>
    <dbReference type="NCBI Taxonomy" id="2486419"/>
    <lineage>
        <taxon>Bacteria</taxon>
        <taxon>Pseudomonadati</taxon>
        <taxon>Pseudomonadota</taxon>
        <taxon>Alphaproteobacteria</taxon>
        <taxon>Rhodobacterales</taxon>
        <taxon>Roseobacteraceae</taxon>
        <taxon>Mesobaculum</taxon>
    </lineage>
</organism>
<name>A0A438AL30_9RHOB</name>
<evidence type="ECO:0000256" key="1">
    <source>
        <dbReference type="SAM" id="Phobius"/>
    </source>
</evidence>
<sequence>MDILIWIGVVLTLLGIAGLGLCVVKGVSLRRAGLSDADLRARLQRLVALNLGALAVSALGLIAVITGILLG</sequence>
<dbReference type="Proteomes" id="UP000285908">
    <property type="component" value="Unassembled WGS sequence"/>
</dbReference>
<dbReference type="RefSeq" id="WP_127904757.1">
    <property type="nucleotide sequence ID" value="NZ_RQXX01000001.1"/>
</dbReference>
<keyword evidence="1" id="KW-0472">Membrane</keyword>
<keyword evidence="1" id="KW-0812">Transmembrane</keyword>
<feature type="transmembrane region" description="Helical" evidence="1">
    <location>
        <begin position="6"/>
        <end position="27"/>
    </location>
</feature>
<protein>
    <submittedName>
        <fullName evidence="2">Uncharacterized protein</fullName>
    </submittedName>
</protein>
<evidence type="ECO:0000313" key="3">
    <source>
        <dbReference type="Proteomes" id="UP000285908"/>
    </source>
</evidence>
<comment type="caution">
    <text evidence="2">The sequence shown here is derived from an EMBL/GenBank/DDBJ whole genome shotgun (WGS) entry which is preliminary data.</text>
</comment>
<feature type="transmembrane region" description="Helical" evidence="1">
    <location>
        <begin position="47"/>
        <end position="70"/>
    </location>
</feature>
<dbReference type="EMBL" id="RQXX01000001">
    <property type="protein sequence ID" value="RVV99315.1"/>
    <property type="molecule type" value="Genomic_DNA"/>
</dbReference>